<accession>A0A0V1MAA5</accession>
<proteinExistence type="predicted"/>
<reference evidence="1 2" key="1">
    <citation type="submission" date="2015-01" db="EMBL/GenBank/DDBJ databases">
        <title>Evolution of Trichinella species and genotypes.</title>
        <authorList>
            <person name="Korhonen P.K."/>
            <person name="Edoardo P."/>
            <person name="Giuseppe L.R."/>
            <person name="Gasser R.B."/>
        </authorList>
    </citation>
    <scope>NUCLEOTIDE SEQUENCE [LARGE SCALE GENOMIC DNA]</scope>
    <source>
        <strain evidence="1">ISS1980</strain>
    </source>
</reference>
<evidence type="ECO:0000313" key="2">
    <source>
        <dbReference type="Proteomes" id="UP000054843"/>
    </source>
</evidence>
<sequence length="83" mass="9284">MESQRDISMIAINYDAADDVNESENEQLACKWWSGIFLHHEFILQKKNALDAHLELLPGLNDFQLLLSTKPTVAPGSDDNVTG</sequence>
<protein>
    <submittedName>
        <fullName evidence="1">Uncharacterized protein</fullName>
    </submittedName>
</protein>
<comment type="caution">
    <text evidence="1">The sequence shown here is derived from an EMBL/GenBank/DDBJ whole genome shotgun (WGS) entry which is preliminary data.</text>
</comment>
<organism evidence="1 2">
    <name type="scientific">Trichinella papuae</name>
    <dbReference type="NCBI Taxonomy" id="268474"/>
    <lineage>
        <taxon>Eukaryota</taxon>
        <taxon>Metazoa</taxon>
        <taxon>Ecdysozoa</taxon>
        <taxon>Nematoda</taxon>
        <taxon>Enoplea</taxon>
        <taxon>Dorylaimia</taxon>
        <taxon>Trichinellida</taxon>
        <taxon>Trichinellidae</taxon>
        <taxon>Trichinella</taxon>
    </lineage>
</organism>
<dbReference type="AlphaFoldDB" id="A0A0V1MAA5"/>
<dbReference type="Proteomes" id="UP000054843">
    <property type="component" value="Unassembled WGS sequence"/>
</dbReference>
<name>A0A0V1MAA5_9BILA</name>
<evidence type="ECO:0000313" key="1">
    <source>
        <dbReference type="EMBL" id="KRZ68563.1"/>
    </source>
</evidence>
<keyword evidence="2" id="KW-1185">Reference proteome</keyword>
<gene>
    <name evidence="1" type="ORF">T10_13552</name>
</gene>
<dbReference type="EMBL" id="JYDO01000162">
    <property type="protein sequence ID" value="KRZ68563.1"/>
    <property type="molecule type" value="Genomic_DNA"/>
</dbReference>